<feature type="compositionally biased region" description="Polar residues" evidence="1">
    <location>
        <begin position="123"/>
        <end position="137"/>
    </location>
</feature>
<evidence type="ECO:0000313" key="2">
    <source>
        <dbReference type="EMBL" id="KAK7915862.1"/>
    </source>
</evidence>
<dbReference type="EMBL" id="JBBPFD010000008">
    <property type="protein sequence ID" value="KAK7915862.1"/>
    <property type="molecule type" value="Genomic_DNA"/>
</dbReference>
<organism evidence="2 3">
    <name type="scientific">Mugilogobius chulae</name>
    <name type="common">yellowstripe goby</name>
    <dbReference type="NCBI Taxonomy" id="88201"/>
    <lineage>
        <taxon>Eukaryota</taxon>
        <taxon>Metazoa</taxon>
        <taxon>Chordata</taxon>
        <taxon>Craniata</taxon>
        <taxon>Vertebrata</taxon>
        <taxon>Euteleostomi</taxon>
        <taxon>Actinopterygii</taxon>
        <taxon>Neopterygii</taxon>
        <taxon>Teleostei</taxon>
        <taxon>Neoteleostei</taxon>
        <taxon>Acanthomorphata</taxon>
        <taxon>Gobiaria</taxon>
        <taxon>Gobiiformes</taxon>
        <taxon>Gobioidei</taxon>
        <taxon>Gobiidae</taxon>
        <taxon>Gobionellinae</taxon>
        <taxon>Mugilogobius</taxon>
    </lineage>
</organism>
<evidence type="ECO:0000256" key="1">
    <source>
        <dbReference type="SAM" id="MobiDB-lite"/>
    </source>
</evidence>
<protein>
    <recommendedName>
        <fullName evidence="4">Spermatogenesis associated 22</fullName>
    </recommendedName>
</protein>
<feature type="compositionally biased region" description="Polar residues" evidence="1">
    <location>
        <begin position="38"/>
        <end position="51"/>
    </location>
</feature>
<reference evidence="3" key="1">
    <citation type="submission" date="2024-04" db="EMBL/GenBank/DDBJ databases">
        <title>Salinicola lusitanus LLJ914,a marine bacterium isolated from the Okinawa Trough.</title>
        <authorList>
            <person name="Li J."/>
        </authorList>
    </citation>
    <scope>NUCLEOTIDE SEQUENCE [LARGE SCALE GENOMIC DNA]</scope>
</reference>
<comment type="caution">
    <text evidence="2">The sequence shown here is derived from an EMBL/GenBank/DDBJ whole genome shotgun (WGS) entry which is preliminary data.</text>
</comment>
<accession>A0AAW0PC11</accession>
<dbReference type="PANTHER" id="PTHR35258">
    <property type="entry name" value="SPERMATOGENESIS-ASSOCIATED PROTEIN 22"/>
    <property type="match status" value="1"/>
</dbReference>
<dbReference type="GO" id="GO:0007276">
    <property type="term" value="P:gamete generation"/>
    <property type="evidence" value="ECO:0007669"/>
    <property type="project" value="InterPro"/>
</dbReference>
<dbReference type="GO" id="GO:0051445">
    <property type="term" value="P:regulation of meiotic cell cycle"/>
    <property type="evidence" value="ECO:0007669"/>
    <property type="project" value="TreeGrafter"/>
</dbReference>
<name>A0AAW0PC11_9GOBI</name>
<gene>
    <name evidence="2" type="ORF">WMY93_011623</name>
</gene>
<sequence length="290" mass="32654">MVSILHQEQKVYTSPRPAPRAAPTVRQYAPLPHPYKQGNINMKGEQSNYSVRQKDTDAGVKSGFNQYQPQNNHSRPAVSQSGTSQMCQQPSYKPPNASFKFSQTPVRQPPPPKSAPQPSLLKNQQPSKVWNFTNSFGPQRPAVEQKKGSNVKARPTFQIKPANEISLRILSAVIDGMRHWSQFRDKVPHLFELFATLDSAVTLGPHGGKNFLVRDGKEVVQCVYYENEKELPRLIRGQVHRCVGNYDRVRNVLVCVSIRPALPSEQRNAQEAVRVCDAEMRALVKTFSEV</sequence>
<dbReference type="PANTHER" id="PTHR35258:SF1">
    <property type="entry name" value="SPERMATOGENESIS-ASSOCIATED PROTEIN 22"/>
    <property type="match status" value="1"/>
</dbReference>
<keyword evidence="3" id="KW-1185">Reference proteome</keyword>
<proteinExistence type="predicted"/>
<dbReference type="GO" id="GO:0007129">
    <property type="term" value="P:homologous chromosome pairing at meiosis"/>
    <property type="evidence" value="ECO:0007669"/>
    <property type="project" value="InterPro"/>
</dbReference>
<feature type="compositionally biased region" description="Polar residues" evidence="1">
    <location>
        <begin position="63"/>
        <end position="91"/>
    </location>
</feature>
<dbReference type="GO" id="GO:0000711">
    <property type="term" value="P:meiotic DNA repair synthesis"/>
    <property type="evidence" value="ECO:0007669"/>
    <property type="project" value="InterPro"/>
</dbReference>
<feature type="region of interest" description="Disordered" evidence="1">
    <location>
        <begin position="1"/>
        <end position="152"/>
    </location>
</feature>
<dbReference type="AlphaFoldDB" id="A0AAW0PC11"/>
<dbReference type="InterPro" id="IPR033536">
    <property type="entry name" value="Spata22"/>
</dbReference>
<evidence type="ECO:0008006" key="4">
    <source>
        <dbReference type="Google" id="ProtNLM"/>
    </source>
</evidence>
<dbReference type="Proteomes" id="UP001460270">
    <property type="component" value="Unassembled WGS sequence"/>
</dbReference>
<evidence type="ECO:0000313" key="3">
    <source>
        <dbReference type="Proteomes" id="UP001460270"/>
    </source>
</evidence>